<accession>A0A117SX07</accession>
<dbReference type="Pfam" id="PF11007">
    <property type="entry name" value="CotJA"/>
    <property type="match status" value="1"/>
</dbReference>
<proteinExistence type="predicted"/>
<gene>
    <name evidence="1" type="ORF">ATW55_01755</name>
</gene>
<evidence type="ECO:0000313" key="2">
    <source>
        <dbReference type="Proteomes" id="UP000053557"/>
    </source>
</evidence>
<reference evidence="1 2" key="1">
    <citation type="submission" date="2015-12" db="EMBL/GenBank/DDBJ databases">
        <title>Draft genome sequence of Acidibacillus ferrooxidans ITV001, isolated from a chalcopyrite acid mine drainage site in Brazil.</title>
        <authorList>
            <person name="Dall'Agnol H."/>
            <person name="Nancucheo I."/>
            <person name="Johnson B."/>
            <person name="Oliveira R."/>
            <person name="Leite L."/>
            <person name="Pylro V."/>
            <person name="Nunes G.L."/>
            <person name="Tzotzos G."/>
            <person name="Fernandes G.R."/>
            <person name="Dutra J."/>
            <person name="Orellana S.C."/>
            <person name="Oliveira G."/>
        </authorList>
    </citation>
    <scope>NUCLEOTIDE SEQUENCE [LARGE SCALE GENOMIC DNA]</scope>
    <source>
        <strain evidence="2">ITV01</strain>
    </source>
</reference>
<organism evidence="1 2">
    <name type="scientific">Ferroacidibacillus organovorans</name>
    <dbReference type="NCBI Taxonomy" id="1765683"/>
    <lineage>
        <taxon>Bacteria</taxon>
        <taxon>Bacillati</taxon>
        <taxon>Bacillota</taxon>
        <taxon>Bacilli</taxon>
        <taxon>Bacillales</taxon>
        <taxon>Alicyclobacillaceae</taxon>
        <taxon>Ferroacidibacillus</taxon>
    </lineage>
</organism>
<evidence type="ECO:0000313" key="1">
    <source>
        <dbReference type="EMBL" id="KUO94621.1"/>
    </source>
</evidence>
<comment type="caution">
    <text evidence="1">The sequence shown here is derived from an EMBL/GenBank/DDBJ whole genome shotgun (WGS) entry which is preliminary data.</text>
</comment>
<sequence length="71" mass="8426">MDQTQWRLYEAYRSPYDPCPPLEPKRFIVPPNQYIVFQPENLPQCTPMQALQLGTLWPALYSPYDHGDWRG</sequence>
<keyword evidence="2" id="KW-1185">Reference proteome</keyword>
<evidence type="ECO:0008006" key="3">
    <source>
        <dbReference type="Google" id="ProtNLM"/>
    </source>
</evidence>
<dbReference type="Proteomes" id="UP000053557">
    <property type="component" value="Unassembled WGS sequence"/>
</dbReference>
<dbReference type="InterPro" id="IPR020256">
    <property type="entry name" value="Spore_coat_CotJA"/>
</dbReference>
<dbReference type="RefSeq" id="WP_067719852.1">
    <property type="nucleotide sequence ID" value="NZ_LPVJ01000071.1"/>
</dbReference>
<protein>
    <recommendedName>
        <fullName evidence="3">Spore coat protein CotJA</fullName>
    </recommendedName>
</protein>
<dbReference type="EMBL" id="LPVJ01000071">
    <property type="protein sequence ID" value="KUO94621.1"/>
    <property type="molecule type" value="Genomic_DNA"/>
</dbReference>
<dbReference type="OrthoDB" id="2376696at2"/>
<name>A0A117SX07_9BACL</name>
<dbReference type="AlphaFoldDB" id="A0A117SX07"/>